<dbReference type="Proteomes" id="UP000243081">
    <property type="component" value="Unassembled WGS sequence"/>
</dbReference>
<name>A0A179I1Z6_CORDF</name>
<feature type="compositionally biased region" description="Polar residues" evidence="1">
    <location>
        <begin position="302"/>
        <end position="313"/>
    </location>
</feature>
<feature type="compositionally biased region" description="Basic and acidic residues" evidence="1">
    <location>
        <begin position="358"/>
        <end position="369"/>
    </location>
</feature>
<accession>A0A179I1Z6</accession>
<feature type="compositionally biased region" description="Polar residues" evidence="1">
    <location>
        <begin position="419"/>
        <end position="442"/>
    </location>
</feature>
<proteinExistence type="predicted"/>
<dbReference type="OrthoDB" id="4870716at2759"/>
<feature type="region of interest" description="Disordered" evidence="1">
    <location>
        <begin position="215"/>
        <end position="234"/>
    </location>
</feature>
<keyword evidence="2" id="KW-0732">Signal</keyword>
<protein>
    <recommendedName>
        <fullName evidence="5">Extracellular membrane protein CFEM domain-containing protein</fullName>
    </recommendedName>
</protein>
<evidence type="ECO:0000313" key="4">
    <source>
        <dbReference type="Proteomes" id="UP000243081"/>
    </source>
</evidence>
<organism evidence="3 4">
    <name type="scientific">Cordyceps confragosa</name>
    <name type="common">Lecanicillium lecanii</name>
    <dbReference type="NCBI Taxonomy" id="2714763"/>
    <lineage>
        <taxon>Eukaryota</taxon>
        <taxon>Fungi</taxon>
        <taxon>Dikarya</taxon>
        <taxon>Ascomycota</taxon>
        <taxon>Pezizomycotina</taxon>
        <taxon>Sordariomycetes</taxon>
        <taxon>Hypocreomycetidae</taxon>
        <taxon>Hypocreales</taxon>
        <taxon>Cordycipitaceae</taxon>
        <taxon>Akanthomyces</taxon>
    </lineage>
</organism>
<feature type="signal peptide" evidence="2">
    <location>
        <begin position="1"/>
        <end position="17"/>
    </location>
</feature>
<keyword evidence="4" id="KW-1185">Reference proteome</keyword>
<gene>
    <name evidence="3" type="ORF">LLEC1_05439</name>
</gene>
<feature type="chain" id="PRO_5008104060" description="Extracellular membrane protein CFEM domain-containing protein" evidence="2">
    <location>
        <begin position="18"/>
        <end position="442"/>
    </location>
</feature>
<feature type="region of interest" description="Disordered" evidence="1">
    <location>
        <begin position="288"/>
        <end position="313"/>
    </location>
</feature>
<dbReference type="AlphaFoldDB" id="A0A179I1Z6"/>
<comment type="caution">
    <text evidence="3">The sequence shown here is derived from an EMBL/GenBank/DDBJ whole genome shotgun (WGS) entry which is preliminary data.</text>
</comment>
<reference evidence="3 4" key="1">
    <citation type="submission" date="2016-03" db="EMBL/GenBank/DDBJ databases">
        <title>Fine-scale spatial genetic structure of a fungal parasite of coffee scale insects.</title>
        <authorList>
            <person name="Jackson D."/>
            <person name="Zemenick K.A."/>
            <person name="Malloure B."/>
            <person name="Quandt C.A."/>
            <person name="James T.Y."/>
        </authorList>
    </citation>
    <scope>NUCLEOTIDE SEQUENCE [LARGE SCALE GENOMIC DNA]</scope>
    <source>
        <strain evidence="3 4">UM487</strain>
    </source>
</reference>
<sequence length="442" mass="47297">MKAAAIILGSLMGHALAAPAGAESTTVAGAQSTAPAPGSPKDICLQASAKVYDQCLQTPQGGEPLEKLRQRCKTELDAAKKGCLDVEVQDGAVIDGDAAREKRKKEAECAVTGNRAFALCMKDKFVDKSGETREDCEQNRKNASEACMKGDKVDPEPEGRTINQYCQRAAATSNNLFDEKFCLDAFKGCGNPTSLNDAKAKDCANQKMKDKYLGKEPSLEQGEAPPNDSSKPESLTIDEYCNRAAASANYKFDKQFCLDAFKSCGNPTSLGDEKAKACAGQIMADKYLDRKPSPDQGEAPPNDSSEPESTSVTIDEYCEGTAAAIKKIDKQFCLDAFKSCGNPTSLDDTKAKACALQKMKDKSDGKEPSPDPTVPDSKEEEQSSEAATETSGQKETIGQKPKKIQELEQMPGSLPAHTSVPTQRPNGSTKEGYNTLQRGIAI</sequence>
<evidence type="ECO:0000256" key="1">
    <source>
        <dbReference type="SAM" id="MobiDB-lite"/>
    </source>
</evidence>
<dbReference type="EMBL" id="LUKN01003990">
    <property type="protein sequence ID" value="OAQ96677.1"/>
    <property type="molecule type" value="Genomic_DNA"/>
</dbReference>
<evidence type="ECO:0000256" key="2">
    <source>
        <dbReference type="SAM" id="SignalP"/>
    </source>
</evidence>
<feature type="region of interest" description="Disordered" evidence="1">
    <location>
        <begin position="357"/>
        <end position="442"/>
    </location>
</feature>
<evidence type="ECO:0008006" key="5">
    <source>
        <dbReference type="Google" id="ProtNLM"/>
    </source>
</evidence>
<evidence type="ECO:0000313" key="3">
    <source>
        <dbReference type="EMBL" id="OAQ96677.1"/>
    </source>
</evidence>